<evidence type="ECO:0000313" key="2">
    <source>
        <dbReference type="EMBL" id="KAL0374010.1"/>
    </source>
</evidence>
<dbReference type="GO" id="GO:0003676">
    <property type="term" value="F:nucleic acid binding"/>
    <property type="evidence" value="ECO:0007669"/>
    <property type="project" value="InterPro"/>
</dbReference>
<gene>
    <name evidence="2" type="ORF">Sradi_3316700</name>
</gene>
<evidence type="ECO:0000259" key="1">
    <source>
        <dbReference type="PROSITE" id="PS50879"/>
    </source>
</evidence>
<sequence>MTYLYNLQKSGLVKTEHALGDLSAMNSLHIYLQPKAQRQKEIIVHWRKPRGGGGNKLNADGASKGNPCFSGVGGILKDQSGRVIFAFQEPLGNTTNTQAELPASHKGLQIYFDKGLHNIWIKTDAMIIIKLISTPRQGAWNLQSTLQSIRKILSQMDYKIESARPGLKGPSWEI</sequence>
<dbReference type="PANTHER" id="PTHR47723">
    <property type="entry name" value="OS05G0353850 PROTEIN"/>
    <property type="match status" value="1"/>
</dbReference>
<dbReference type="InterPro" id="IPR044730">
    <property type="entry name" value="RNase_H-like_dom_plant"/>
</dbReference>
<dbReference type="Pfam" id="PF13456">
    <property type="entry name" value="RVT_3"/>
    <property type="match status" value="1"/>
</dbReference>
<dbReference type="Gene3D" id="3.30.420.10">
    <property type="entry name" value="Ribonuclease H-like superfamily/Ribonuclease H"/>
    <property type="match status" value="1"/>
</dbReference>
<reference evidence="2" key="2">
    <citation type="journal article" date="2024" name="Plant">
        <title>Genomic evolution and insights into agronomic trait innovations of Sesamum species.</title>
        <authorList>
            <person name="Miao H."/>
            <person name="Wang L."/>
            <person name="Qu L."/>
            <person name="Liu H."/>
            <person name="Sun Y."/>
            <person name="Le M."/>
            <person name="Wang Q."/>
            <person name="Wei S."/>
            <person name="Zheng Y."/>
            <person name="Lin W."/>
            <person name="Duan Y."/>
            <person name="Cao H."/>
            <person name="Xiong S."/>
            <person name="Wang X."/>
            <person name="Wei L."/>
            <person name="Li C."/>
            <person name="Ma Q."/>
            <person name="Ju M."/>
            <person name="Zhao R."/>
            <person name="Li G."/>
            <person name="Mu C."/>
            <person name="Tian Q."/>
            <person name="Mei H."/>
            <person name="Zhang T."/>
            <person name="Gao T."/>
            <person name="Zhang H."/>
        </authorList>
    </citation>
    <scope>NUCLEOTIDE SEQUENCE</scope>
    <source>
        <strain evidence="2">G02</strain>
    </source>
</reference>
<organism evidence="2">
    <name type="scientific">Sesamum radiatum</name>
    <name type="common">Black benniseed</name>
    <dbReference type="NCBI Taxonomy" id="300843"/>
    <lineage>
        <taxon>Eukaryota</taxon>
        <taxon>Viridiplantae</taxon>
        <taxon>Streptophyta</taxon>
        <taxon>Embryophyta</taxon>
        <taxon>Tracheophyta</taxon>
        <taxon>Spermatophyta</taxon>
        <taxon>Magnoliopsida</taxon>
        <taxon>eudicotyledons</taxon>
        <taxon>Gunneridae</taxon>
        <taxon>Pentapetalae</taxon>
        <taxon>asterids</taxon>
        <taxon>lamiids</taxon>
        <taxon>Lamiales</taxon>
        <taxon>Pedaliaceae</taxon>
        <taxon>Sesamum</taxon>
    </lineage>
</organism>
<dbReference type="CDD" id="cd06222">
    <property type="entry name" value="RNase_H_like"/>
    <property type="match status" value="1"/>
</dbReference>
<dbReference type="GO" id="GO:0004523">
    <property type="term" value="F:RNA-DNA hybrid ribonuclease activity"/>
    <property type="evidence" value="ECO:0007669"/>
    <property type="project" value="InterPro"/>
</dbReference>
<proteinExistence type="predicted"/>
<dbReference type="SUPFAM" id="SSF53098">
    <property type="entry name" value="Ribonuclease H-like"/>
    <property type="match status" value="1"/>
</dbReference>
<dbReference type="InterPro" id="IPR002156">
    <property type="entry name" value="RNaseH_domain"/>
</dbReference>
<reference evidence="2" key="1">
    <citation type="submission" date="2020-06" db="EMBL/GenBank/DDBJ databases">
        <authorList>
            <person name="Li T."/>
            <person name="Hu X."/>
            <person name="Zhang T."/>
            <person name="Song X."/>
            <person name="Zhang H."/>
            <person name="Dai N."/>
            <person name="Sheng W."/>
            <person name="Hou X."/>
            <person name="Wei L."/>
        </authorList>
    </citation>
    <scope>NUCLEOTIDE SEQUENCE</scope>
    <source>
        <strain evidence="2">G02</strain>
        <tissue evidence="2">Leaf</tissue>
    </source>
</reference>
<dbReference type="InterPro" id="IPR053151">
    <property type="entry name" value="RNase_H-like"/>
</dbReference>
<dbReference type="InterPro" id="IPR036397">
    <property type="entry name" value="RNaseH_sf"/>
</dbReference>
<dbReference type="PANTHER" id="PTHR47723:SF19">
    <property type="entry name" value="POLYNUCLEOTIDYL TRANSFERASE, RIBONUCLEASE H-LIKE SUPERFAMILY PROTEIN"/>
    <property type="match status" value="1"/>
</dbReference>
<feature type="domain" description="RNase H type-1" evidence="1">
    <location>
        <begin position="51"/>
        <end position="174"/>
    </location>
</feature>
<dbReference type="PROSITE" id="PS50879">
    <property type="entry name" value="RNASE_H_1"/>
    <property type="match status" value="1"/>
</dbReference>
<accession>A0AAW2R1B5</accession>
<dbReference type="AlphaFoldDB" id="A0AAW2R1B5"/>
<name>A0AAW2R1B5_SESRA</name>
<dbReference type="InterPro" id="IPR012337">
    <property type="entry name" value="RNaseH-like_sf"/>
</dbReference>
<comment type="caution">
    <text evidence="2">The sequence shown here is derived from an EMBL/GenBank/DDBJ whole genome shotgun (WGS) entry which is preliminary data.</text>
</comment>
<protein>
    <recommendedName>
        <fullName evidence="1">RNase H type-1 domain-containing protein</fullName>
    </recommendedName>
</protein>
<dbReference type="EMBL" id="JACGWJ010000014">
    <property type="protein sequence ID" value="KAL0374010.1"/>
    <property type="molecule type" value="Genomic_DNA"/>
</dbReference>